<reference evidence="2 3" key="1">
    <citation type="journal article" date="2021" name="Microorganisms">
        <title>Acidisoma silvae sp. nov. and Acidisomacellulosilytica sp. nov., Two Acidophilic Bacteria Isolated from Decaying Wood, Hydrolyzing Cellulose and Producing Poly-3-hydroxybutyrate.</title>
        <authorList>
            <person name="Mieszkin S."/>
            <person name="Pouder E."/>
            <person name="Uroz S."/>
            <person name="Simon-Colin C."/>
            <person name="Alain K."/>
        </authorList>
    </citation>
    <scope>NUCLEOTIDE SEQUENCE [LARGE SCALE GENOMIC DNA]</scope>
    <source>
        <strain evidence="2 3">HW T5.17</strain>
    </source>
</reference>
<evidence type="ECO:0000313" key="2">
    <source>
        <dbReference type="EMBL" id="MCB8878679.1"/>
    </source>
</evidence>
<dbReference type="PANTHER" id="PTHR43591">
    <property type="entry name" value="METHYLTRANSFERASE"/>
    <property type="match status" value="1"/>
</dbReference>
<dbReference type="PANTHER" id="PTHR43591:SF24">
    <property type="entry name" value="2-METHOXY-6-POLYPRENYL-1,4-BENZOQUINOL METHYLASE, MITOCHONDRIAL"/>
    <property type="match status" value="1"/>
</dbReference>
<proteinExistence type="predicted"/>
<dbReference type="GO" id="GO:0008757">
    <property type="term" value="F:S-adenosylmethionine-dependent methyltransferase activity"/>
    <property type="evidence" value="ECO:0007669"/>
    <property type="project" value="InterPro"/>
</dbReference>
<feature type="domain" description="Methyltransferase type 11" evidence="1">
    <location>
        <begin position="50"/>
        <end position="145"/>
    </location>
</feature>
<protein>
    <submittedName>
        <fullName evidence="2">Methyltransferase domain-containing protein</fullName>
    </submittedName>
</protein>
<organism evidence="2 3">
    <name type="scientific">Acidisoma cellulosilyticum</name>
    <dbReference type="NCBI Taxonomy" id="2802395"/>
    <lineage>
        <taxon>Bacteria</taxon>
        <taxon>Pseudomonadati</taxon>
        <taxon>Pseudomonadota</taxon>
        <taxon>Alphaproteobacteria</taxon>
        <taxon>Acetobacterales</taxon>
        <taxon>Acidocellaceae</taxon>
        <taxon>Acidisoma</taxon>
    </lineage>
</organism>
<dbReference type="SUPFAM" id="SSF53335">
    <property type="entry name" value="S-adenosyl-L-methionine-dependent methyltransferases"/>
    <property type="match status" value="1"/>
</dbReference>
<dbReference type="AlphaFoldDB" id="A0A963YXI0"/>
<dbReference type="CDD" id="cd02440">
    <property type="entry name" value="AdoMet_MTases"/>
    <property type="match status" value="1"/>
</dbReference>
<dbReference type="InterPro" id="IPR013216">
    <property type="entry name" value="Methyltransf_11"/>
</dbReference>
<dbReference type="Proteomes" id="UP000721844">
    <property type="component" value="Unassembled WGS sequence"/>
</dbReference>
<dbReference type="Pfam" id="PF08241">
    <property type="entry name" value="Methyltransf_11"/>
    <property type="match status" value="1"/>
</dbReference>
<keyword evidence="2" id="KW-0489">Methyltransferase</keyword>
<keyword evidence="3" id="KW-1185">Reference proteome</keyword>
<dbReference type="InterPro" id="IPR029063">
    <property type="entry name" value="SAM-dependent_MTases_sf"/>
</dbReference>
<evidence type="ECO:0000259" key="1">
    <source>
        <dbReference type="Pfam" id="PF08241"/>
    </source>
</evidence>
<name>A0A963YXI0_9PROT</name>
<comment type="caution">
    <text evidence="2">The sequence shown here is derived from an EMBL/GenBank/DDBJ whole genome shotgun (WGS) entry which is preliminary data.</text>
</comment>
<sequence>MNGLSQAETVESQFGPRAELYLQSAVHAQGEDLAHFAAMLAEDGAGSRVLDMGCGGGHMSFAAAPFVQEVVAYDLSPEMLSVVAHAAGDRGFGNLLTEQGEAEALPFEDASFDWVVSRFSAHHWTGWRAGLREAHRVMRPGGRGVFIDVVSPGAPALDTYLQTVEVLRDTSHVRDYSAGEWEAALAESGFMVQATRRHRLRMEFGTWIARMRTPEVMANAIRSLQAAVADPVRQHFAIEADGSFMIDVATFEVVRGF</sequence>
<accession>A0A963YXI0</accession>
<dbReference type="RefSeq" id="WP_227304557.1">
    <property type="nucleotide sequence ID" value="NZ_JAESVA010000001.1"/>
</dbReference>
<keyword evidence="2" id="KW-0808">Transferase</keyword>
<evidence type="ECO:0000313" key="3">
    <source>
        <dbReference type="Proteomes" id="UP000721844"/>
    </source>
</evidence>
<dbReference type="Gene3D" id="3.40.50.150">
    <property type="entry name" value="Vaccinia Virus protein VP39"/>
    <property type="match status" value="1"/>
</dbReference>
<gene>
    <name evidence="2" type="ORF">ACELLULO517_00425</name>
</gene>
<dbReference type="EMBL" id="JAESVA010000001">
    <property type="protein sequence ID" value="MCB8878679.1"/>
    <property type="molecule type" value="Genomic_DNA"/>
</dbReference>
<dbReference type="GO" id="GO:0032259">
    <property type="term" value="P:methylation"/>
    <property type="evidence" value="ECO:0007669"/>
    <property type="project" value="UniProtKB-KW"/>
</dbReference>